<dbReference type="EC" id="2.7.7.7" evidence="1"/>
<keyword evidence="3 9" id="KW-0808">Transferase</keyword>
<dbReference type="PANTHER" id="PTHR11669:SF8">
    <property type="entry name" value="DNA POLYMERASE III SUBUNIT DELTA"/>
    <property type="match status" value="1"/>
</dbReference>
<proteinExistence type="predicted"/>
<evidence type="ECO:0000256" key="6">
    <source>
        <dbReference type="ARBA" id="ARBA00022932"/>
    </source>
</evidence>
<keyword evidence="10" id="KW-1185">Reference proteome</keyword>
<dbReference type="SMART" id="SM00382">
    <property type="entry name" value="AAA"/>
    <property type="match status" value="1"/>
</dbReference>
<dbReference type="InterPro" id="IPR027417">
    <property type="entry name" value="P-loop_NTPase"/>
</dbReference>
<gene>
    <name evidence="9" type="ORF">ACFOX3_16545</name>
</gene>
<dbReference type="InterPro" id="IPR004622">
    <property type="entry name" value="DNA_pol_HolB"/>
</dbReference>
<comment type="caution">
    <text evidence="9">The sequence shown here is derived from an EMBL/GenBank/DDBJ whole genome shotgun (WGS) entry which is preliminary data.</text>
</comment>
<dbReference type="InterPro" id="IPR050238">
    <property type="entry name" value="DNA_Rep/Repair_Clamp_Loader"/>
</dbReference>
<feature type="domain" description="AAA+ ATPase" evidence="8">
    <location>
        <begin position="32"/>
        <end position="177"/>
    </location>
</feature>
<accession>A0ABV8V8V3</accession>
<comment type="catalytic activity">
    <reaction evidence="7">
        <text>DNA(n) + a 2'-deoxyribonucleoside 5'-triphosphate = DNA(n+1) + diphosphate</text>
        <dbReference type="Rhea" id="RHEA:22508"/>
        <dbReference type="Rhea" id="RHEA-COMP:17339"/>
        <dbReference type="Rhea" id="RHEA-COMP:17340"/>
        <dbReference type="ChEBI" id="CHEBI:33019"/>
        <dbReference type="ChEBI" id="CHEBI:61560"/>
        <dbReference type="ChEBI" id="CHEBI:173112"/>
        <dbReference type="EC" id="2.7.7.7"/>
    </reaction>
</comment>
<dbReference type="RefSeq" id="WP_290263070.1">
    <property type="nucleotide sequence ID" value="NZ_JAUFQG010000004.1"/>
</dbReference>
<dbReference type="Pfam" id="PF09115">
    <property type="entry name" value="DNApol3-delta_C"/>
    <property type="match status" value="1"/>
</dbReference>
<evidence type="ECO:0000256" key="7">
    <source>
        <dbReference type="ARBA" id="ARBA00049244"/>
    </source>
</evidence>
<dbReference type="Proteomes" id="UP001595840">
    <property type="component" value="Unassembled WGS sequence"/>
</dbReference>
<dbReference type="PANTHER" id="PTHR11669">
    <property type="entry name" value="REPLICATION FACTOR C / DNA POLYMERASE III GAMMA-TAU SUBUNIT"/>
    <property type="match status" value="1"/>
</dbReference>
<dbReference type="InterPro" id="IPR003593">
    <property type="entry name" value="AAA+_ATPase"/>
</dbReference>
<keyword evidence="6" id="KW-0239">DNA-directed DNA polymerase</keyword>
<evidence type="ECO:0000256" key="2">
    <source>
        <dbReference type="ARBA" id="ARBA00014363"/>
    </source>
</evidence>
<evidence type="ECO:0000256" key="4">
    <source>
        <dbReference type="ARBA" id="ARBA00022695"/>
    </source>
</evidence>
<evidence type="ECO:0000256" key="3">
    <source>
        <dbReference type="ARBA" id="ARBA00022679"/>
    </source>
</evidence>
<dbReference type="NCBIfam" id="NF004310">
    <property type="entry name" value="PRK05707.1"/>
    <property type="match status" value="1"/>
</dbReference>
<dbReference type="SUPFAM" id="SSF52540">
    <property type="entry name" value="P-loop containing nucleoside triphosphate hydrolases"/>
    <property type="match status" value="1"/>
</dbReference>
<dbReference type="Pfam" id="PF13177">
    <property type="entry name" value="DNA_pol3_delta2"/>
    <property type="match status" value="1"/>
</dbReference>
<keyword evidence="5" id="KW-0235">DNA replication</keyword>
<evidence type="ECO:0000313" key="10">
    <source>
        <dbReference type="Proteomes" id="UP001595840"/>
    </source>
</evidence>
<evidence type="ECO:0000259" key="8">
    <source>
        <dbReference type="SMART" id="SM00382"/>
    </source>
</evidence>
<dbReference type="InterPro" id="IPR015199">
    <property type="entry name" value="DNA_pol_III_delta_C"/>
</dbReference>
<evidence type="ECO:0000256" key="5">
    <source>
        <dbReference type="ARBA" id="ARBA00022705"/>
    </source>
</evidence>
<evidence type="ECO:0000256" key="1">
    <source>
        <dbReference type="ARBA" id="ARBA00012417"/>
    </source>
</evidence>
<dbReference type="GO" id="GO:0003887">
    <property type="term" value="F:DNA-directed DNA polymerase activity"/>
    <property type="evidence" value="ECO:0007669"/>
    <property type="project" value="UniProtKB-EC"/>
</dbReference>
<keyword evidence="4 9" id="KW-0548">Nucleotidyltransferase</keyword>
<sequence>MQLAEFTLGQSPYPWQHERWQTLFEAVSAQKLPHAILFAGVPGVGKTHLAMLLAQRLLCLTAAAELACGKCKACQLMAVGTHPDLLLLEPEAAGKAIKIDAIRQANDFLSKTAQQGGRKLVVIAPAEAMTTGAANALLKSLEEPAGSAHIILVSHQTSAVLSTIRSRCRLIAFGLPAAEVVVPWLTPIAGNRIAPELLLSLAGGAPLAARGLLDGDALEQHQLLVRNLRELAQGQKGPLALASEWMAQDHQQVLSWFQLWISQLLKNLQWQQAGNKNVETFDWAESLLGQAGAPVLHRLYEKVGRARQALAGPSNPNTQLLLEEIALDWQALCRAFMRRSR</sequence>
<name>A0ABV8V8V3_9GAMM</name>
<reference evidence="10" key="1">
    <citation type="journal article" date="2019" name="Int. J. Syst. Evol. Microbiol.">
        <title>The Global Catalogue of Microorganisms (GCM) 10K type strain sequencing project: providing services to taxonomists for standard genome sequencing and annotation.</title>
        <authorList>
            <consortium name="The Broad Institute Genomics Platform"/>
            <consortium name="The Broad Institute Genome Sequencing Center for Infectious Disease"/>
            <person name="Wu L."/>
            <person name="Ma J."/>
        </authorList>
    </citation>
    <scope>NUCLEOTIDE SEQUENCE [LARGE SCALE GENOMIC DNA]</scope>
    <source>
        <strain evidence="10">CECT 8570</strain>
    </source>
</reference>
<dbReference type="Gene3D" id="3.40.50.300">
    <property type="entry name" value="P-loop containing nucleotide triphosphate hydrolases"/>
    <property type="match status" value="1"/>
</dbReference>
<protein>
    <recommendedName>
        <fullName evidence="2">DNA polymerase III subunit delta'</fullName>
        <ecNumber evidence="1">2.7.7.7</ecNumber>
    </recommendedName>
</protein>
<dbReference type="NCBIfam" id="TIGR00678">
    <property type="entry name" value="holB"/>
    <property type="match status" value="1"/>
</dbReference>
<dbReference type="Gene3D" id="1.20.272.10">
    <property type="match status" value="1"/>
</dbReference>
<organism evidence="9 10">
    <name type="scientific">Simiduia curdlanivorans</name>
    <dbReference type="NCBI Taxonomy" id="1492769"/>
    <lineage>
        <taxon>Bacteria</taxon>
        <taxon>Pseudomonadati</taxon>
        <taxon>Pseudomonadota</taxon>
        <taxon>Gammaproteobacteria</taxon>
        <taxon>Cellvibrionales</taxon>
        <taxon>Cellvibrionaceae</taxon>
        <taxon>Simiduia</taxon>
    </lineage>
</organism>
<dbReference type="EMBL" id="JBHSCX010000021">
    <property type="protein sequence ID" value="MFC4363929.1"/>
    <property type="molecule type" value="Genomic_DNA"/>
</dbReference>
<evidence type="ECO:0000313" key="9">
    <source>
        <dbReference type="EMBL" id="MFC4363929.1"/>
    </source>
</evidence>